<organism evidence="3 4">
    <name type="scientific">Roseateles aquatilis</name>
    <dbReference type="NCBI Taxonomy" id="431061"/>
    <lineage>
        <taxon>Bacteria</taxon>
        <taxon>Pseudomonadati</taxon>
        <taxon>Pseudomonadota</taxon>
        <taxon>Betaproteobacteria</taxon>
        <taxon>Burkholderiales</taxon>
        <taxon>Sphaerotilaceae</taxon>
        <taxon>Roseateles</taxon>
    </lineage>
</organism>
<feature type="transmembrane region" description="Helical" evidence="1">
    <location>
        <begin position="12"/>
        <end position="32"/>
    </location>
</feature>
<keyword evidence="4" id="KW-1185">Reference proteome</keyword>
<feature type="domain" description="Thioredoxin" evidence="2">
    <location>
        <begin position="131"/>
        <end position="268"/>
    </location>
</feature>
<dbReference type="OrthoDB" id="9811352at2"/>
<keyword evidence="1" id="KW-0812">Transmembrane</keyword>
<dbReference type="InterPro" id="IPR036249">
    <property type="entry name" value="Thioredoxin-like_sf"/>
</dbReference>
<dbReference type="EMBL" id="NIOF01000016">
    <property type="protein sequence ID" value="OWQ84419.1"/>
    <property type="molecule type" value="Genomic_DNA"/>
</dbReference>
<evidence type="ECO:0000313" key="4">
    <source>
        <dbReference type="Proteomes" id="UP000197468"/>
    </source>
</evidence>
<accession>A0A246IX91</accession>
<gene>
    <name evidence="3" type="ORF">CDN99_24295</name>
</gene>
<dbReference type="InterPro" id="IPR013766">
    <property type="entry name" value="Thioredoxin_domain"/>
</dbReference>
<dbReference type="GO" id="GO:0016491">
    <property type="term" value="F:oxidoreductase activity"/>
    <property type="evidence" value="ECO:0007669"/>
    <property type="project" value="InterPro"/>
</dbReference>
<sequence length="280" mass="30430">MSEVFALGPLVLPWAFLHLCAAVAVSLALAAWLARRGGQDNTPLLWRCLLVAVLFSRLGFIYQYKELYAADPLGLINIRDGGWSPDVGLIAMWLYATYRLRKLPALARPVGGPLLAGTLLFVVAQVSMGMRSIEGELPALSFETLDGDPVRLDALRGKPVVVNLWATWCGPCIREMPALQAAQQRRADVHFVFINQGESPERVAAWLRGQRLSLRNVALDEPRRAGAAFQQRAYPTTLFFDASGRLTGRRVGELSQAALEAGVARAAPGRAGLEGGSNAR</sequence>
<dbReference type="AlphaFoldDB" id="A0A246IX91"/>
<name>A0A246IX91_9BURK</name>
<dbReference type="InterPro" id="IPR013740">
    <property type="entry name" value="Redoxin"/>
</dbReference>
<feature type="transmembrane region" description="Helical" evidence="1">
    <location>
        <begin position="82"/>
        <end position="98"/>
    </location>
</feature>
<dbReference type="PANTHER" id="PTHR42852">
    <property type="entry name" value="THIOL:DISULFIDE INTERCHANGE PROTEIN DSBE"/>
    <property type="match status" value="1"/>
</dbReference>
<dbReference type="PANTHER" id="PTHR42852:SF18">
    <property type="entry name" value="CHROMOSOME UNDETERMINED SCAFFOLD_47, WHOLE GENOME SHOTGUN SEQUENCE"/>
    <property type="match status" value="1"/>
</dbReference>
<dbReference type="InterPro" id="IPR050553">
    <property type="entry name" value="Thioredoxin_ResA/DsbE_sf"/>
</dbReference>
<dbReference type="PROSITE" id="PS51352">
    <property type="entry name" value="THIOREDOXIN_2"/>
    <property type="match status" value="1"/>
</dbReference>
<feature type="transmembrane region" description="Helical" evidence="1">
    <location>
        <begin position="44"/>
        <end position="62"/>
    </location>
</feature>
<keyword evidence="1" id="KW-1133">Transmembrane helix</keyword>
<feature type="transmembrane region" description="Helical" evidence="1">
    <location>
        <begin position="110"/>
        <end position="130"/>
    </location>
</feature>
<dbReference type="Pfam" id="PF08534">
    <property type="entry name" value="Redoxin"/>
    <property type="match status" value="1"/>
</dbReference>
<comment type="caution">
    <text evidence="3">The sequence shown here is derived from an EMBL/GenBank/DDBJ whole genome shotgun (WGS) entry which is preliminary data.</text>
</comment>
<dbReference type="SUPFAM" id="SSF52833">
    <property type="entry name" value="Thioredoxin-like"/>
    <property type="match status" value="1"/>
</dbReference>
<keyword evidence="1" id="KW-0472">Membrane</keyword>
<evidence type="ECO:0000256" key="1">
    <source>
        <dbReference type="SAM" id="Phobius"/>
    </source>
</evidence>
<evidence type="ECO:0000259" key="2">
    <source>
        <dbReference type="PROSITE" id="PS51352"/>
    </source>
</evidence>
<proteinExistence type="predicted"/>
<dbReference type="Proteomes" id="UP000197468">
    <property type="component" value="Unassembled WGS sequence"/>
</dbReference>
<protein>
    <recommendedName>
        <fullName evidence="2">Thioredoxin domain-containing protein</fullName>
    </recommendedName>
</protein>
<reference evidence="3 4" key="1">
    <citation type="journal article" date="2008" name="Int. J. Syst. Evol. Microbiol.">
        <title>Description of Roseateles aquatilis sp. nov. and Roseateles terrae sp. nov., in the class Betaproteobacteria, and emended description of the genus Roseateles.</title>
        <authorList>
            <person name="Gomila M."/>
            <person name="Bowien B."/>
            <person name="Falsen E."/>
            <person name="Moore E.R."/>
            <person name="Lalucat J."/>
        </authorList>
    </citation>
    <scope>NUCLEOTIDE SEQUENCE [LARGE SCALE GENOMIC DNA]</scope>
    <source>
        <strain evidence="3 4">CCUG 48205</strain>
    </source>
</reference>
<dbReference type="Gene3D" id="3.40.30.10">
    <property type="entry name" value="Glutaredoxin"/>
    <property type="match status" value="1"/>
</dbReference>
<dbReference type="CDD" id="cd02966">
    <property type="entry name" value="TlpA_like_family"/>
    <property type="match status" value="1"/>
</dbReference>
<evidence type="ECO:0000313" key="3">
    <source>
        <dbReference type="EMBL" id="OWQ84419.1"/>
    </source>
</evidence>
<dbReference type="RefSeq" id="WP_088387677.1">
    <property type="nucleotide sequence ID" value="NZ_NIOF01000016.1"/>
</dbReference>